<feature type="transmembrane region" description="Helical" evidence="7">
    <location>
        <begin position="12"/>
        <end position="31"/>
    </location>
</feature>
<keyword evidence="5 7" id="KW-1133">Transmembrane helix</keyword>
<dbReference type="RefSeq" id="WP_103999466.1">
    <property type="nucleotide sequence ID" value="NZ_FNVP01000004.1"/>
</dbReference>
<keyword evidence="10" id="KW-1185">Reference proteome</keyword>
<dbReference type="GO" id="GO:0015212">
    <property type="term" value="F:cytidine transmembrane transporter activity"/>
    <property type="evidence" value="ECO:0007669"/>
    <property type="project" value="TreeGrafter"/>
</dbReference>
<keyword evidence="4 7" id="KW-0812">Transmembrane</keyword>
<dbReference type="GO" id="GO:0005886">
    <property type="term" value="C:plasma membrane"/>
    <property type="evidence" value="ECO:0007669"/>
    <property type="project" value="UniProtKB-SubCell"/>
</dbReference>
<organism evidence="9 10">
    <name type="scientific">Flavobacterium urumqiense</name>
    <dbReference type="NCBI Taxonomy" id="935224"/>
    <lineage>
        <taxon>Bacteria</taxon>
        <taxon>Pseudomonadati</taxon>
        <taxon>Bacteroidota</taxon>
        <taxon>Flavobacteriia</taxon>
        <taxon>Flavobacteriales</taxon>
        <taxon>Flavobacteriaceae</taxon>
        <taxon>Flavobacterium</taxon>
    </lineage>
</organism>
<evidence type="ECO:0000259" key="8">
    <source>
        <dbReference type="PROSITE" id="PS50850"/>
    </source>
</evidence>
<dbReference type="AlphaFoldDB" id="A0A1H5W8E4"/>
<keyword evidence="6 7" id="KW-0472">Membrane</keyword>
<evidence type="ECO:0000256" key="3">
    <source>
        <dbReference type="ARBA" id="ARBA00022475"/>
    </source>
</evidence>
<evidence type="ECO:0000313" key="10">
    <source>
        <dbReference type="Proteomes" id="UP000236737"/>
    </source>
</evidence>
<dbReference type="PANTHER" id="PTHR23522:SF4">
    <property type="entry name" value="NUCLEOSIDE PERMEASE NUPG-RELATED"/>
    <property type="match status" value="1"/>
</dbReference>
<dbReference type="Pfam" id="PF03825">
    <property type="entry name" value="Nuc_H_symport"/>
    <property type="match status" value="1"/>
</dbReference>
<evidence type="ECO:0000256" key="2">
    <source>
        <dbReference type="ARBA" id="ARBA00022448"/>
    </source>
</evidence>
<reference evidence="10" key="1">
    <citation type="submission" date="2016-10" db="EMBL/GenBank/DDBJ databases">
        <authorList>
            <person name="Varghese N."/>
            <person name="Submissions S."/>
        </authorList>
    </citation>
    <scope>NUCLEOTIDE SEQUENCE [LARGE SCALE GENOMIC DNA]</scope>
    <source>
        <strain evidence="10">CGMCC 1.9230</strain>
    </source>
</reference>
<evidence type="ECO:0000256" key="5">
    <source>
        <dbReference type="ARBA" id="ARBA00022989"/>
    </source>
</evidence>
<dbReference type="PANTHER" id="PTHR23522">
    <property type="entry name" value="BLL5896 PROTEIN"/>
    <property type="match status" value="1"/>
</dbReference>
<feature type="transmembrane region" description="Helical" evidence="7">
    <location>
        <begin position="379"/>
        <end position="399"/>
    </location>
</feature>
<dbReference type="Gene3D" id="1.20.1250.20">
    <property type="entry name" value="MFS general substrate transporter like domains"/>
    <property type="match status" value="2"/>
</dbReference>
<proteinExistence type="predicted"/>
<evidence type="ECO:0000256" key="6">
    <source>
        <dbReference type="ARBA" id="ARBA00023136"/>
    </source>
</evidence>
<dbReference type="Proteomes" id="UP000236737">
    <property type="component" value="Unassembled WGS sequence"/>
</dbReference>
<gene>
    <name evidence="9" type="ORF">SAMN04488130_10488</name>
</gene>
<feature type="transmembrane region" description="Helical" evidence="7">
    <location>
        <begin position="217"/>
        <end position="235"/>
    </location>
</feature>
<name>A0A1H5W8E4_9FLAO</name>
<dbReference type="CDD" id="cd06177">
    <property type="entry name" value="MFS_NHS"/>
    <property type="match status" value="1"/>
</dbReference>
<evidence type="ECO:0000256" key="1">
    <source>
        <dbReference type="ARBA" id="ARBA00004651"/>
    </source>
</evidence>
<feature type="transmembrane region" description="Helical" evidence="7">
    <location>
        <begin position="135"/>
        <end position="154"/>
    </location>
</feature>
<dbReference type="OrthoDB" id="9783013at2"/>
<feature type="transmembrane region" description="Helical" evidence="7">
    <location>
        <begin position="255"/>
        <end position="273"/>
    </location>
</feature>
<feature type="domain" description="Major facilitator superfamily (MFS) profile" evidence="8">
    <location>
        <begin position="168"/>
        <end position="412"/>
    </location>
</feature>
<feature type="transmembrane region" description="Helical" evidence="7">
    <location>
        <begin position="280"/>
        <end position="297"/>
    </location>
</feature>
<dbReference type="InterPro" id="IPR004740">
    <property type="entry name" value="Nuc_H_symport"/>
</dbReference>
<dbReference type="InterPro" id="IPR036259">
    <property type="entry name" value="MFS_trans_sf"/>
</dbReference>
<dbReference type="PROSITE" id="PS50850">
    <property type="entry name" value="MFS"/>
    <property type="match status" value="1"/>
</dbReference>
<feature type="transmembrane region" description="Helical" evidence="7">
    <location>
        <begin position="95"/>
        <end position="115"/>
    </location>
</feature>
<dbReference type="EMBL" id="FNVP01000004">
    <property type="protein sequence ID" value="SEF95663.1"/>
    <property type="molecule type" value="Genomic_DNA"/>
</dbReference>
<feature type="transmembrane region" description="Helical" evidence="7">
    <location>
        <begin position="344"/>
        <end position="364"/>
    </location>
</feature>
<protein>
    <submittedName>
        <fullName evidence="9">Nucleoside transporter</fullName>
    </submittedName>
</protein>
<keyword evidence="2" id="KW-0813">Transport</keyword>
<evidence type="ECO:0000256" key="4">
    <source>
        <dbReference type="ARBA" id="ARBA00022692"/>
    </source>
</evidence>
<feature type="transmembrane region" description="Helical" evidence="7">
    <location>
        <begin position="43"/>
        <end position="64"/>
    </location>
</feature>
<feature type="transmembrane region" description="Helical" evidence="7">
    <location>
        <begin position="73"/>
        <end position="89"/>
    </location>
</feature>
<keyword evidence="3" id="KW-1003">Cell membrane</keyword>
<dbReference type="GO" id="GO:0015213">
    <property type="term" value="F:uridine transmembrane transporter activity"/>
    <property type="evidence" value="ECO:0007669"/>
    <property type="project" value="TreeGrafter"/>
</dbReference>
<feature type="transmembrane region" description="Helical" evidence="7">
    <location>
        <begin position="303"/>
        <end position="323"/>
    </location>
</feature>
<dbReference type="InterPro" id="IPR020846">
    <property type="entry name" value="MFS_dom"/>
</dbReference>
<accession>A0A1H5W8E4</accession>
<sequence>MNTTIRLKLSIMMFLEFFIWGAWFVTLGTFLGNNLKASGSETAAIFSTQSWGAIIAPFIIGLIADRYFNAEKILGILHLIGAFLMYQMYQSEEVGMFYTYVLSYMILYMPTLALVNSVSFNQMKDPEKEFANIRVWGTIGWILAGLSISFIFHWDAAAAISGGMLKNTFLLAGIAAFVLGIFSFTLPKTPPKVSDEKIKIGDIIGLDALKLLKDKNFAVFFISSILICIPLAFYYQNAHPFLTESGVENPTGKMAIGQISEALFLLLIPVFFSRFGFKKTILVGMLAWAIRYVLFAYGNGGDLSFMLILGIALHGICYDFFFVSGQIYTNSKAGEKYKSAAQGLITLATYGVGMLIGFAVAGWITDNYKTVEGTINWEMVWIIPAGIAFAVFVLFALLFNEKNKVEETTSAI</sequence>
<dbReference type="SUPFAM" id="SSF103473">
    <property type="entry name" value="MFS general substrate transporter"/>
    <property type="match status" value="1"/>
</dbReference>
<comment type="subcellular location">
    <subcellularLocation>
        <location evidence="1">Cell membrane</location>
        <topology evidence="1">Multi-pass membrane protein</topology>
    </subcellularLocation>
</comment>
<feature type="transmembrane region" description="Helical" evidence="7">
    <location>
        <begin position="169"/>
        <end position="187"/>
    </location>
</feature>
<evidence type="ECO:0000313" key="9">
    <source>
        <dbReference type="EMBL" id="SEF95663.1"/>
    </source>
</evidence>
<evidence type="ECO:0000256" key="7">
    <source>
        <dbReference type="SAM" id="Phobius"/>
    </source>
</evidence>